<sequence length="1232" mass="136865">MAMDRVPQHPELFPCGDRIKVPQVGADASNLKGRFSLAGLRPTPYFGQRQNMLRRDYLQKISSDLLFSEDVVKTHAAHTLPYDRHSIQDAYDYSGIIQREKKQCVGPVGRYNSRTTNQHLPCHIKKRSHHRLEPLRKPKLKPIGPATSEEDKETVRTESESKLGPKSLVFLTEDPLAIEASAEEASARQPQAKYSQNWDEHLLMNLSKNTARWIVGEQTAEGPQRDKLHRMLVDMYGEPPSHMDTLIHDDVSVSDMSISRDTVLTGSKVTSKQSGGMQQQQAGDNSAAGRNERGPAEDDINSRSLAAFYRQPDALRRQQKQMEKELAGSINSTAREIKVTRKKTKPPPTLKDVMNPAVGDKMYDTQNQFEQEWLSGAQQILQHDPSHLLLDTGNLYHVARQEDFPQDPTTWSGEGPTGAKRGPQEEAVTQRGHRGYKKWSQLPQAIQGDVSLTIHEAGYDPEAHREPDQSELRQYKQNQTLLTLVDEWRTKWHLGNRWYDSSIDDLVRDMSDIHEHVRLQAIATIAKAATYRPPAEPGVPIKSTFAQKALAAMNQRKTTGDSEGMLPDALLQCVEKALGDSSARVRVTAAIALYTLNKPNEEPHNVEARKILNEVMRTGSEPERWAASQCLAHAGVCDSYVVGELIQQLLASQDVIKHERCMALLAKLSAGSTVVHSMVGEQLNSASWRQRIIACRVLPRLSGIINKDIMHKLNNLMWNDWHQDVRRAAAQTMGRTGHGKEVHDELRDRLLEGSERDRIDALNKVAHLGIMTARLLPAYLQCFSDAYIAVRIAATNTASQLSLEDPKVTQKLLFLTQFDNNWKVKAHAIKALGDIGKNSEPIQEAILWAVRFEAEPGVRAEALQSLVKLGIGGKHVAAMLQDKLLVEPDQLVRVQLAIALQSMGVSPTGDMEMVQQIKDKVRRLCTRYNIAAKITQNEIQEGLNEQKERFFNESPRTPDLKVKTRKPTPPRSSISTKQSQRSVTTPSILVDSDADENKTSDDEDYGPAKQTPDIALPKTPPSAGQDRGSLLSPLAAARTPGSGTPSRGRSPIEKLEKLIELYEGSCSVKEYKEYVKPEGEAEEEGEEQGRAKDAAVKLETIAESVEEEIRMLQQDSTNPSTSKESSPQGQDQEAITSQRPLQDQTAQTGNPSPTSKPPGSPLTTHSLDINSNLVTCEDEVLVTLTEKAADNKDDIVTASPGSRSSVDTPLPLETSDTLQNPENSSQTNGKEN</sequence>
<feature type="region of interest" description="Disordered" evidence="1">
    <location>
        <begin position="1070"/>
        <end position="1170"/>
    </location>
</feature>
<dbReference type="Gene3D" id="1.25.10.10">
    <property type="entry name" value="Leucine-rich Repeat Variant"/>
    <property type="match status" value="2"/>
</dbReference>
<feature type="compositionally biased region" description="Basic and acidic residues" evidence="1">
    <location>
        <begin position="1070"/>
        <end position="1079"/>
    </location>
</feature>
<dbReference type="KEGG" id="aplc:110983393"/>
<feature type="compositionally biased region" description="Polar residues" evidence="1">
    <location>
        <begin position="971"/>
        <end position="987"/>
    </location>
</feature>
<evidence type="ECO:0000313" key="2">
    <source>
        <dbReference type="Proteomes" id="UP000694845"/>
    </source>
</evidence>
<gene>
    <name evidence="3 4" type="primary">LOC110983393</name>
</gene>
<name>A0A8B7YYA0_ACAPL</name>
<feature type="compositionally biased region" description="Basic and acidic residues" evidence="1">
    <location>
        <begin position="945"/>
        <end position="962"/>
    </location>
</feature>
<feature type="compositionally biased region" description="Polar residues" evidence="1">
    <location>
        <begin position="1161"/>
        <end position="1170"/>
    </location>
</feature>
<feature type="region of interest" description="Disordered" evidence="1">
    <location>
        <begin position="127"/>
        <end position="162"/>
    </location>
</feature>
<feature type="compositionally biased region" description="Polar residues" evidence="1">
    <location>
        <begin position="1214"/>
        <end position="1232"/>
    </location>
</feature>
<feature type="compositionally biased region" description="Basic and acidic residues" evidence="1">
    <location>
        <begin position="153"/>
        <end position="162"/>
    </location>
</feature>
<organism evidence="2 3">
    <name type="scientific">Acanthaster planci</name>
    <name type="common">Crown-of-thorns starfish</name>
    <dbReference type="NCBI Taxonomy" id="133434"/>
    <lineage>
        <taxon>Eukaryota</taxon>
        <taxon>Metazoa</taxon>
        <taxon>Echinodermata</taxon>
        <taxon>Eleutherozoa</taxon>
        <taxon>Asterozoa</taxon>
        <taxon>Asteroidea</taxon>
        <taxon>Valvatacea</taxon>
        <taxon>Valvatida</taxon>
        <taxon>Acanthasteridae</taxon>
        <taxon>Acanthaster</taxon>
    </lineage>
</organism>
<dbReference type="SUPFAM" id="SSF48371">
    <property type="entry name" value="ARM repeat"/>
    <property type="match status" value="1"/>
</dbReference>
<feature type="compositionally biased region" description="Polar residues" evidence="1">
    <location>
        <begin position="266"/>
        <end position="284"/>
    </location>
</feature>
<feature type="compositionally biased region" description="Basic and acidic residues" evidence="1">
    <location>
        <begin position="1087"/>
        <end position="1096"/>
    </location>
</feature>
<dbReference type="PANTHER" id="PTHR12697:SF20">
    <property type="entry name" value="HEAT REPEAT-CONTAINING PROTEIN 4"/>
    <property type="match status" value="1"/>
</dbReference>
<keyword evidence="2" id="KW-1185">Reference proteome</keyword>
<feature type="compositionally biased region" description="Polar residues" evidence="1">
    <location>
        <begin position="1113"/>
        <end position="1153"/>
    </location>
</feature>
<proteinExistence type="predicted"/>
<dbReference type="Pfam" id="PF13646">
    <property type="entry name" value="HEAT_2"/>
    <property type="match status" value="1"/>
</dbReference>
<reference evidence="3 4" key="1">
    <citation type="submission" date="2025-04" db="UniProtKB">
        <authorList>
            <consortium name="RefSeq"/>
        </authorList>
    </citation>
    <scope>IDENTIFICATION</scope>
</reference>
<dbReference type="OMA" id="YATQSHN"/>
<evidence type="ECO:0000313" key="3">
    <source>
        <dbReference type="RefSeq" id="XP_022098319.1"/>
    </source>
</evidence>
<dbReference type="Proteomes" id="UP000694845">
    <property type="component" value="Unplaced"/>
</dbReference>
<feature type="region of interest" description="Disordered" evidence="1">
    <location>
        <begin position="337"/>
        <end position="356"/>
    </location>
</feature>
<evidence type="ECO:0000256" key="1">
    <source>
        <dbReference type="SAM" id="MobiDB-lite"/>
    </source>
</evidence>
<dbReference type="OrthoDB" id="5980716at2759"/>
<dbReference type="InterPro" id="IPR016024">
    <property type="entry name" value="ARM-type_fold"/>
</dbReference>
<dbReference type="GO" id="GO:0019135">
    <property type="term" value="F:deoxyhypusine monooxygenase activity"/>
    <property type="evidence" value="ECO:0007669"/>
    <property type="project" value="TreeGrafter"/>
</dbReference>
<dbReference type="CTD" id="399671"/>
<dbReference type="RefSeq" id="XP_022098320.1">
    <property type="nucleotide sequence ID" value="XM_022242628.1"/>
</dbReference>
<protein>
    <submittedName>
        <fullName evidence="3 4">HEAT repeat-containing protein 4-like isoform X1</fullName>
    </submittedName>
</protein>
<dbReference type="PANTHER" id="PTHR12697">
    <property type="entry name" value="PBS LYASE HEAT-LIKE PROTEIN"/>
    <property type="match status" value="1"/>
</dbReference>
<accession>A0A8B7YYA0</accession>
<dbReference type="AlphaFoldDB" id="A0A8B7YYA0"/>
<feature type="region of interest" description="Disordered" evidence="1">
    <location>
        <begin position="945"/>
        <end position="1052"/>
    </location>
</feature>
<evidence type="ECO:0000313" key="4">
    <source>
        <dbReference type="RefSeq" id="XP_022098320.1"/>
    </source>
</evidence>
<dbReference type="InterPro" id="IPR011989">
    <property type="entry name" value="ARM-like"/>
</dbReference>
<dbReference type="RefSeq" id="XP_022098319.1">
    <property type="nucleotide sequence ID" value="XM_022242627.1"/>
</dbReference>
<feature type="region of interest" description="Disordered" evidence="1">
    <location>
        <begin position="266"/>
        <end position="305"/>
    </location>
</feature>
<dbReference type="GeneID" id="110983393"/>
<feature type="region of interest" description="Disordered" evidence="1">
    <location>
        <begin position="404"/>
        <end position="424"/>
    </location>
</feature>
<feature type="region of interest" description="Disordered" evidence="1">
    <location>
        <begin position="1184"/>
        <end position="1232"/>
    </location>
</feature>